<organism evidence="1 2">
    <name type="scientific">Gossypium harknessii</name>
    <dbReference type="NCBI Taxonomy" id="34285"/>
    <lineage>
        <taxon>Eukaryota</taxon>
        <taxon>Viridiplantae</taxon>
        <taxon>Streptophyta</taxon>
        <taxon>Embryophyta</taxon>
        <taxon>Tracheophyta</taxon>
        <taxon>Spermatophyta</taxon>
        <taxon>Magnoliopsida</taxon>
        <taxon>eudicotyledons</taxon>
        <taxon>Gunneridae</taxon>
        <taxon>Pentapetalae</taxon>
        <taxon>rosids</taxon>
        <taxon>malvids</taxon>
        <taxon>Malvales</taxon>
        <taxon>Malvaceae</taxon>
        <taxon>Malvoideae</taxon>
        <taxon>Gossypium</taxon>
    </lineage>
</organism>
<proteinExistence type="predicted"/>
<name>A0A7J9HG99_9ROSI</name>
<dbReference type="Proteomes" id="UP000593560">
    <property type="component" value="Unassembled WGS sequence"/>
</dbReference>
<evidence type="ECO:0000313" key="2">
    <source>
        <dbReference type="Proteomes" id="UP000593560"/>
    </source>
</evidence>
<gene>
    <name evidence="1" type="ORF">Gohar_024493</name>
</gene>
<dbReference type="AlphaFoldDB" id="A0A7J9HG99"/>
<dbReference type="EMBL" id="JABFAD010000009">
    <property type="protein sequence ID" value="MBA0808782.1"/>
    <property type="molecule type" value="Genomic_DNA"/>
</dbReference>
<comment type="caution">
    <text evidence="1">The sequence shown here is derived from an EMBL/GenBank/DDBJ whole genome shotgun (WGS) entry which is preliminary data.</text>
</comment>
<evidence type="ECO:0000313" key="1">
    <source>
        <dbReference type="EMBL" id="MBA0808782.1"/>
    </source>
</evidence>
<protein>
    <submittedName>
        <fullName evidence="1">Uncharacterized protein</fullName>
    </submittedName>
</protein>
<reference evidence="1 2" key="1">
    <citation type="journal article" date="2019" name="Genome Biol. Evol.">
        <title>Insights into the evolution of the New World diploid cottons (Gossypium, subgenus Houzingenia) based on genome sequencing.</title>
        <authorList>
            <person name="Grover C.E."/>
            <person name="Arick M.A. 2nd"/>
            <person name="Thrash A."/>
            <person name="Conover J.L."/>
            <person name="Sanders W.S."/>
            <person name="Peterson D.G."/>
            <person name="Frelichowski J.E."/>
            <person name="Scheffler J.A."/>
            <person name="Scheffler B.E."/>
            <person name="Wendel J.F."/>
        </authorList>
    </citation>
    <scope>NUCLEOTIDE SEQUENCE [LARGE SCALE GENOMIC DNA]</scope>
    <source>
        <strain evidence="1">0</strain>
        <tissue evidence="1">Leaf</tissue>
    </source>
</reference>
<sequence>MRDRNVRWILGFNQYLGYVQLWKLNYGPSLMA</sequence>
<keyword evidence="2" id="KW-1185">Reference proteome</keyword>
<accession>A0A7J9HG99</accession>